<feature type="domain" description="Crossover junction endonuclease MUS81-like HHH" evidence="1">
    <location>
        <begin position="11"/>
        <end position="87"/>
    </location>
</feature>
<dbReference type="Gene3D" id="1.10.150.110">
    <property type="entry name" value="DNA polymerase beta, N-terminal domain-like"/>
    <property type="match status" value="1"/>
</dbReference>
<dbReference type="Gene3D" id="1.10.150.20">
    <property type="entry name" value="5' to 3' exonuclease, C-terminal subdomain"/>
    <property type="match status" value="1"/>
</dbReference>
<dbReference type="InterPro" id="IPR027421">
    <property type="entry name" value="DNA_pol_lamdba_lyase_dom_sf"/>
</dbReference>
<dbReference type="GO" id="GO:0003677">
    <property type="term" value="F:DNA binding"/>
    <property type="evidence" value="ECO:0007669"/>
    <property type="project" value="UniProtKB-KW"/>
</dbReference>
<comment type="caution">
    <text evidence="2">The sequence shown here is derived from an EMBL/GenBank/DDBJ whole genome shotgun (WGS) entry which is preliminary data.</text>
</comment>
<accession>A0AA45BF96</accession>
<evidence type="ECO:0000259" key="1">
    <source>
        <dbReference type="Pfam" id="PF14716"/>
    </source>
</evidence>
<dbReference type="InterPro" id="IPR022312">
    <property type="entry name" value="DNA_pol_X"/>
</dbReference>
<dbReference type="Pfam" id="PF14716">
    <property type="entry name" value="HHH_8"/>
    <property type="match status" value="1"/>
</dbReference>
<dbReference type="RefSeq" id="WP_060081257.1">
    <property type="nucleotide sequence ID" value="NZ_CADFFO010000008.1"/>
</dbReference>
<gene>
    <name evidence="2" type="ORF">C6T65_05985</name>
</gene>
<dbReference type="AlphaFoldDB" id="A0AA45BF96"/>
<proteinExistence type="predicted"/>
<dbReference type="SUPFAM" id="SSF47781">
    <property type="entry name" value="RuvA domain 2-like"/>
    <property type="match status" value="1"/>
</dbReference>
<dbReference type="Proteomes" id="UP000237632">
    <property type="component" value="Unassembled WGS sequence"/>
</dbReference>
<dbReference type="Pfam" id="PF14520">
    <property type="entry name" value="HHH_5"/>
    <property type="match status" value="1"/>
</dbReference>
<dbReference type="InterPro" id="IPR010994">
    <property type="entry name" value="RuvA_2-like"/>
</dbReference>
<dbReference type="SUPFAM" id="SSF47802">
    <property type="entry name" value="DNA polymerase beta, N-terminal domain-like"/>
    <property type="match status" value="1"/>
</dbReference>
<dbReference type="GO" id="GO:0003887">
    <property type="term" value="F:DNA-directed DNA polymerase activity"/>
    <property type="evidence" value="ECO:0007669"/>
    <property type="project" value="InterPro"/>
</dbReference>
<dbReference type="InterPro" id="IPR010996">
    <property type="entry name" value="HHH_MUS81"/>
</dbReference>
<reference evidence="2 3" key="1">
    <citation type="submission" date="2018-03" db="EMBL/GenBank/DDBJ databases">
        <authorList>
            <person name="Nguyen K."/>
            <person name="Fouts D."/>
            <person name="Sutton G."/>
        </authorList>
    </citation>
    <scope>NUCLEOTIDE SEQUENCE [LARGE SCALE GENOMIC DNA]</scope>
    <source>
        <strain evidence="2 3">AU3578</strain>
    </source>
</reference>
<evidence type="ECO:0000313" key="2">
    <source>
        <dbReference type="EMBL" id="PRH43243.1"/>
    </source>
</evidence>
<sequence length="292" mass="31591">METTISHTDEENRQIADHLREAAQLLADQGANPYRVAAYRASADTIESLDEALRARFDAGGVDALGALPAVGAGVAQAIAELLVSGRWRLLDRLRGDAERVSAFEAVPGIGHGLALRIHDQLQIDTLEELERAARSGQLEAIAGVGPRRAAGIRAALDGVLSRRRRWQGHARDAGLGTEPPVELLLYIDRLYRNKAAAGMLPTLVPRRLNADVSVSPPVMHMTKGGWHFTALAACPARAQEPSATADWVALYFYDATQREQLRTVVTGTLGALAGKRVVRGREMECRVYHAG</sequence>
<keyword evidence="2" id="KW-0238">DNA-binding</keyword>
<dbReference type="PANTHER" id="PTHR11276">
    <property type="entry name" value="DNA POLYMERASE TYPE-X FAMILY MEMBER"/>
    <property type="match status" value="1"/>
</dbReference>
<dbReference type="EMBL" id="PVHK01000042">
    <property type="protein sequence ID" value="PRH43243.1"/>
    <property type="molecule type" value="Genomic_DNA"/>
</dbReference>
<name>A0AA45BF96_BURVI</name>
<organism evidence="2 3">
    <name type="scientific">Burkholderia vietnamiensis</name>
    <dbReference type="NCBI Taxonomy" id="60552"/>
    <lineage>
        <taxon>Bacteria</taxon>
        <taxon>Pseudomonadati</taxon>
        <taxon>Pseudomonadota</taxon>
        <taxon>Betaproteobacteria</taxon>
        <taxon>Burkholderiales</taxon>
        <taxon>Burkholderiaceae</taxon>
        <taxon>Burkholderia</taxon>
        <taxon>Burkholderia cepacia complex</taxon>
    </lineage>
</organism>
<dbReference type="PANTHER" id="PTHR11276:SF28">
    <property type="entry name" value="DNA POLYMERASE LAMBDA"/>
    <property type="match status" value="1"/>
</dbReference>
<evidence type="ECO:0000313" key="3">
    <source>
        <dbReference type="Proteomes" id="UP000237632"/>
    </source>
</evidence>
<dbReference type="GO" id="GO:0006281">
    <property type="term" value="P:DNA repair"/>
    <property type="evidence" value="ECO:0007669"/>
    <property type="project" value="InterPro"/>
</dbReference>
<protein>
    <submittedName>
        <fullName evidence="2">DNA-binding protein</fullName>
    </submittedName>
</protein>